<evidence type="ECO:0000313" key="4">
    <source>
        <dbReference type="Proteomes" id="UP000272942"/>
    </source>
</evidence>
<dbReference type="EMBL" id="UZAN01057023">
    <property type="protein sequence ID" value="VDP91495.1"/>
    <property type="molecule type" value="Genomic_DNA"/>
</dbReference>
<sequence>MRVNIYTWTGTLLARFHAQLTYPVSVAVDSAYCIYITDNLAHCVVVFNYAGDVLGKIGSPGLTNYPFGVTILTRSSLDTGPNMSSCASHVNGSPNGSELVVVGEIFHSMFIYTYIHIYIYIDSARKLYLNANVQQ</sequence>
<accession>A0A183B4T7</accession>
<dbReference type="InterPro" id="IPR011042">
    <property type="entry name" value="6-blade_b-propeller_TolB-like"/>
</dbReference>
<organism evidence="5">
    <name type="scientific">Echinostoma caproni</name>
    <dbReference type="NCBI Taxonomy" id="27848"/>
    <lineage>
        <taxon>Eukaryota</taxon>
        <taxon>Metazoa</taxon>
        <taxon>Spiralia</taxon>
        <taxon>Lophotrochozoa</taxon>
        <taxon>Platyhelminthes</taxon>
        <taxon>Trematoda</taxon>
        <taxon>Digenea</taxon>
        <taxon>Plagiorchiida</taxon>
        <taxon>Echinostomata</taxon>
        <taxon>Echinostomatoidea</taxon>
        <taxon>Echinostomatidae</taxon>
        <taxon>Echinostoma</taxon>
    </lineage>
</organism>
<evidence type="ECO:0000256" key="1">
    <source>
        <dbReference type="ARBA" id="ARBA00022737"/>
    </source>
</evidence>
<dbReference type="SUPFAM" id="SSF101898">
    <property type="entry name" value="NHL repeat"/>
    <property type="match status" value="1"/>
</dbReference>
<proteinExistence type="predicted"/>
<reference evidence="3 4" key="2">
    <citation type="submission" date="2018-11" db="EMBL/GenBank/DDBJ databases">
        <authorList>
            <consortium name="Pathogen Informatics"/>
        </authorList>
    </citation>
    <scope>NUCLEOTIDE SEQUENCE [LARGE SCALE GENOMIC DNA]</scope>
    <source>
        <strain evidence="3 4">Egypt</strain>
    </source>
</reference>
<dbReference type="InterPro" id="IPR001258">
    <property type="entry name" value="NHL_repeat"/>
</dbReference>
<name>A0A183B4T7_9TREM</name>
<dbReference type="Proteomes" id="UP000272942">
    <property type="component" value="Unassembled WGS sequence"/>
</dbReference>
<dbReference type="Gene3D" id="2.120.10.30">
    <property type="entry name" value="TolB, C-terminal domain"/>
    <property type="match status" value="1"/>
</dbReference>
<evidence type="ECO:0000313" key="5">
    <source>
        <dbReference type="WBParaSite" id="ECPE_0001426201-mRNA-1"/>
    </source>
</evidence>
<evidence type="ECO:0000313" key="3">
    <source>
        <dbReference type="EMBL" id="VDP91495.1"/>
    </source>
</evidence>
<dbReference type="WBParaSite" id="ECPE_0001426201-mRNA-1">
    <property type="protein sequence ID" value="ECPE_0001426201-mRNA-1"/>
    <property type="gene ID" value="ECPE_0001426201"/>
</dbReference>
<dbReference type="AlphaFoldDB" id="A0A183B4T7"/>
<keyword evidence="4" id="KW-1185">Reference proteome</keyword>
<feature type="repeat" description="NHL" evidence="2">
    <location>
        <begin position="19"/>
        <end position="50"/>
    </location>
</feature>
<dbReference type="PROSITE" id="PS51125">
    <property type="entry name" value="NHL"/>
    <property type="match status" value="1"/>
</dbReference>
<keyword evidence="1" id="KW-0677">Repeat</keyword>
<protein>
    <submittedName>
        <fullName evidence="5">Bulb-type lectin domain-containing protein</fullName>
    </submittedName>
</protein>
<evidence type="ECO:0000256" key="2">
    <source>
        <dbReference type="PROSITE-ProRule" id="PRU00504"/>
    </source>
</evidence>
<dbReference type="OrthoDB" id="342730at2759"/>
<gene>
    <name evidence="3" type="ORF">ECPE_LOCUS14223</name>
</gene>
<reference evidence="5" key="1">
    <citation type="submission" date="2016-06" db="UniProtKB">
        <authorList>
            <consortium name="WormBaseParasite"/>
        </authorList>
    </citation>
    <scope>IDENTIFICATION</scope>
</reference>